<gene>
    <name evidence="1" type="ORF">FIBSPDRAFT_925786</name>
</gene>
<dbReference type="EMBL" id="KV417489">
    <property type="protein sequence ID" value="KZP31555.1"/>
    <property type="molecule type" value="Genomic_DNA"/>
</dbReference>
<dbReference type="AlphaFoldDB" id="A0A166UCJ1"/>
<name>A0A166UCJ1_9AGAM</name>
<evidence type="ECO:0000313" key="1">
    <source>
        <dbReference type="EMBL" id="KZP31555.1"/>
    </source>
</evidence>
<proteinExistence type="predicted"/>
<protein>
    <submittedName>
        <fullName evidence="1">Uncharacterized protein</fullName>
    </submittedName>
</protein>
<sequence length="162" mass="18483">MLHDGIVKWKPISQNARKTNTDSLPVREHVPELLGHQYTRSGSHNSVDRCQKEGGRLRENRTGFCDDDGIIMPRLAVNDSDLLRAPSERVPKRSKETECRASARSHWVPEVSTRRTPMPIKVKLTAIFGAFELYLQEQLSHRGPYDFVIIVALLRMHDDARG</sequence>
<accession>A0A166UCJ1</accession>
<reference evidence="1 2" key="1">
    <citation type="journal article" date="2016" name="Mol. Biol. Evol.">
        <title>Comparative Genomics of Early-Diverging Mushroom-Forming Fungi Provides Insights into the Origins of Lignocellulose Decay Capabilities.</title>
        <authorList>
            <person name="Nagy L.G."/>
            <person name="Riley R."/>
            <person name="Tritt A."/>
            <person name="Adam C."/>
            <person name="Daum C."/>
            <person name="Floudas D."/>
            <person name="Sun H."/>
            <person name="Yadav J.S."/>
            <person name="Pangilinan J."/>
            <person name="Larsson K.H."/>
            <person name="Matsuura K."/>
            <person name="Barry K."/>
            <person name="Labutti K."/>
            <person name="Kuo R."/>
            <person name="Ohm R.A."/>
            <person name="Bhattacharya S.S."/>
            <person name="Shirouzu T."/>
            <person name="Yoshinaga Y."/>
            <person name="Martin F.M."/>
            <person name="Grigoriev I.V."/>
            <person name="Hibbett D.S."/>
        </authorList>
    </citation>
    <scope>NUCLEOTIDE SEQUENCE [LARGE SCALE GENOMIC DNA]</scope>
    <source>
        <strain evidence="1 2">CBS 109695</strain>
    </source>
</reference>
<keyword evidence="2" id="KW-1185">Reference proteome</keyword>
<dbReference type="Proteomes" id="UP000076532">
    <property type="component" value="Unassembled WGS sequence"/>
</dbReference>
<organism evidence="1 2">
    <name type="scientific">Athelia psychrophila</name>
    <dbReference type="NCBI Taxonomy" id="1759441"/>
    <lineage>
        <taxon>Eukaryota</taxon>
        <taxon>Fungi</taxon>
        <taxon>Dikarya</taxon>
        <taxon>Basidiomycota</taxon>
        <taxon>Agaricomycotina</taxon>
        <taxon>Agaricomycetes</taxon>
        <taxon>Agaricomycetidae</taxon>
        <taxon>Atheliales</taxon>
        <taxon>Atheliaceae</taxon>
        <taxon>Athelia</taxon>
    </lineage>
</organism>
<evidence type="ECO:0000313" key="2">
    <source>
        <dbReference type="Proteomes" id="UP000076532"/>
    </source>
</evidence>